<evidence type="ECO:0000313" key="4">
    <source>
        <dbReference type="EMBL" id="KKY30652.1"/>
    </source>
</evidence>
<evidence type="ECO:0000256" key="2">
    <source>
        <dbReference type="SAM" id="MobiDB-lite"/>
    </source>
</evidence>
<dbReference type="GO" id="GO:0008270">
    <property type="term" value="F:zinc ion binding"/>
    <property type="evidence" value="ECO:0007669"/>
    <property type="project" value="UniProtKB-KW"/>
</dbReference>
<keyword evidence="5" id="KW-1185">Reference proteome</keyword>
<dbReference type="InterPro" id="IPR013087">
    <property type="entry name" value="Znf_C2H2_type"/>
</dbReference>
<dbReference type="Gene3D" id="3.30.160.60">
    <property type="entry name" value="Classic Zinc Finger"/>
    <property type="match status" value="1"/>
</dbReference>
<dbReference type="PROSITE" id="PS50157">
    <property type="entry name" value="ZINC_FINGER_C2H2_2"/>
    <property type="match status" value="1"/>
</dbReference>
<dbReference type="Proteomes" id="UP000034680">
    <property type="component" value="Unassembled WGS sequence"/>
</dbReference>
<feature type="compositionally biased region" description="Low complexity" evidence="2">
    <location>
        <begin position="172"/>
        <end position="181"/>
    </location>
</feature>
<protein>
    <submittedName>
        <fullName evidence="4">Putative zinc finger protein</fullName>
    </submittedName>
</protein>
<feature type="region of interest" description="Disordered" evidence="2">
    <location>
        <begin position="210"/>
        <end position="229"/>
    </location>
</feature>
<comment type="caution">
    <text evidence="4">The sequence shown here is derived from an EMBL/GenBank/DDBJ whole genome shotgun (WGS) entry which is preliminary data.</text>
</comment>
<evidence type="ECO:0000256" key="1">
    <source>
        <dbReference type="PROSITE-ProRule" id="PRU00042"/>
    </source>
</evidence>
<sequence length="325" mass="34069">MRIMPSFGRQQHHIFDGTSGLTEQDGPAAAASQQDTGAEPSVTRQASFDAGARDSTTVGTSDRGPRADSRAPPGDGHQAPAQQEHAVQDHRDRRFEECGRCGQRFRGIAKNRRQHLKRHVASKHGGARFRCGHPECGCSYNRVDNLHDHERKTHGFVLPLQGGGGGGGGRARPGPSAGAQAVSYGGGSEVVAELAAGDVELRGTGGLSRAVAPGAAPEAEGSAPETGQTSGMVETHLAVFDYPISTEEGLGWRPGGDHGFLDARRTTCISEEEWDEIIAGVSGGHEEESGVADAGHEADNSEDGLSMGLGLAPRPLHLPCASWRV</sequence>
<proteinExistence type="predicted"/>
<organism evidence="4 5">
    <name type="scientific">Diaporthe ampelina</name>
    <dbReference type="NCBI Taxonomy" id="1214573"/>
    <lineage>
        <taxon>Eukaryota</taxon>
        <taxon>Fungi</taxon>
        <taxon>Dikarya</taxon>
        <taxon>Ascomycota</taxon>
        <taxon>Pezizomycotina</taxon>
        <taxon>Sordariomycetes</taxon>
        <taxon>Sordariomycetidae</taxon>
        <taxon>Diaporthales</taxon>
        <taxon>Diaporthaceae</taxon>
        <taxon>Diaporthe</taxon>
    </lineage>
</organism>
<evidence type="ECO:0000259" key="3">
    <source>
        <dbReference type="PROSITE" id="PS50157"/>
    </source>
</evidence>
<dbReference type="PROSITE" id="PS00028">
    <property type="entry name" value="ZINC_FINGER_C2H2_1"/>
    <property type="match status" value="1"/>
</dbReference>
<evidence type="ECO:0000313" key="5">
    <source>
        <dbReference type="Proteomes" id="UP000034680"/>
    </source>
</evidence>
<accession>A0A0G2F7F5</accession>
<feature type="compositionally biased region" description="Polar residues" evidence="2">
    <location>
        <begin position="31"/>
        <end position="46"/>
    </location>
</feature>
<dbReference type="AlphaFoldDB" id="A0A0G2F7F5"/>
<feature type="compositionally biased region" description="Low complexity" evidence="2">
    <location>
        <begin position="210"/>
        <end position="227"/>
    </location>
</feature>
<feature type="compositionally biased region" description="Gly residues" evidence="2">
    <location>
        <begin position="161"/>
        <end position="171"/>
    </location>
</feature>
<keyword evidence="1" id="KW-0863">Zinc-finger</keyword>
<feature type="region of interest" description="Disordered" evidence="2">
    <location>
        <begin position="160"/>
        <end position="181"/>
    </location>
</feature>
<gene>
    <name evidence="4" type="ORF">UCDDA912_g09416</name>
</gene>
<reference evidence="4 5" key="2">
    <citation type="submission" date="2015-05" db="EMBL/GenBank/DDBJ databases">
        <authorList>
            <person name="Morales-Cruz A."/>
            <person name="Amrine K.C."/>
            <person name="Cantu D."/>
        </authorList>
    </citation>
    <scope>NUCLEOTIDE SEQUENCE [LARGE SCALE GENOMIC DNA]</scope>
    <source>
        <strain evidence="4">DA912</strain>
    </source>
</reference>
<feature type="domain" description="C2H2-type" evidence="3">
    <location>
        <begin position="129"/>
        <end position="159"/>
    </location>
</feature>
<keyword evidence="1" id="KW-0479">Metal-binding</keyword>
<feature type="region of interest" description="Disordered" evidence="2">
    <location>
        <begin position="1"/>
        <end position="92"/>
    </location>
</feature>
<name>A0A0G2F7F5_9PEZI</name>
<keyword evidence="1" id="KW-0862">Zinc</keyword>
<dbReference type="EMBL" id="LCUC01000458">
    <property type="protein sequence ID" value="KKY30652.1"/>
    <property type="molecule type" value="Genomic_DNA"/>
</dbReference>
<dbReference type="OrthoDB" id="5095988at2759"/>
<reference evidence="4 5" key="1">
    <citation type="submission" date="2015-05" db="EMBL/GenBank/DDBJ databases">
        <title>Distinctive expansion of gene families associated with plant cell wall degradation and secondary metabolism in the genomes of grapevine trunk pathogens.</title>
        <authorList>
            <person name="Lawrence D.P."/>
            <person name="Travadon R."/>
            <person name="Rolshausen P.E."/>
            <person name="Baumgartner K."/>
        </authorList>
    </citation>
    <scope>NUCLEOTIDE SEQUENCE [LARGE SCALE GENOMIC DNA]</scope>
    <source>
        <strain evidence="4">DA912</strain>
    </source>
</reference>